<dbReference type="Proteomes" id="UP000028926">
    <property type="component" value="Chromosome"/>
</dbReference>
<dbReference type="HOGENOM" id="CLU_1522474_0_0_5"/>
<name>A0A077AVP0_9PROT</name>
<dbReference type="RefSeq" id="WP_038466497.1">
    <property type="nucleotide sequence ID" value="NZ_CP008941.1"/>
</dbReference>
<evidence type="ECO:0000313" key="2">
    <source>
        <dbReference type="Proteomes" id="UP000028926"/>
    </source>
</evidence>
<dbReference type="KEGG" id="paca:ID47_11470"/>
<dbReference type="eggNOG" id="ENOG5031BGW">
    <property type="taxonomic scope" value="Bacteria"/>
</dbReference>
<organism evidence="1 2">
    <name type="scientific">Candidatus Odyssella acanthamoebae</name>
    <dbReference type="NCBI Taxonomy" id="91604"/>
    <lineage>
        <taxon>Bacteria</taxon>
        <taxon>Pseudomonadati</taxon>
        <taxon>Pseudomonadota</taxon>
        <taxon>Alphaproteobacteria</taxon>
        <taxon>Holosporales</taxon>
        <taxon>Candidatus Paracaedibacteraceae</taxon>
        <taxon>Candidatus Odyssella</taxon>
    </lineage>
</organism>
<sequence>MSTFIYLLRQLDRRLLISTFVLSGAWILSSILNTTADQLRVFQAQYPLHQQWRLSQECDMKTWLRLKESTALSRTRLKTVLQFLLQQFGMTADQIKIEESHVSRHLKSYDVSLLVGTKTDAELIDFIHYLNQELFPLVQIEKFSLHRSRTLEESMIQEGQDIQLIEGRLKLAWISK</sequence>
<protein>
    <submittedName>
        <fullName evidence="1">Uncharacterized protein</fullName>
    </submittedName>
</protein>
<dbReference type="STRING" id="91604.ID47_11470"/>
<reference evidence="1 2" key="1">
    <citation type="submission" date="2014-07" db="EMBL/GenBank/DDBJ databases">
        <title>Comparative genomic insights into amoeba endosymbionts belonging to the families of Holosporaceae and Candidatus Midichloriaceae within Rickettsiales.</title>
        <authorList>
            <person name="Wang Z."/>
            <person name="Wu M."/>
        </authorList>
    </citation>
    <scope>NUCLEOTIDE SEQUENCE [LARGE SCALE GENOMIC DNA]</scope>
    <source>
        <strain evidence="1">PRA3</strain>
    </source>
</reference>
<gene>
    <name evidence="1" type="ORF">ID47_11470</name>
</gene>
<accession>A0A077AVP0</accession>
<keyword evidence="2" id="KW-1185">Reference proteome</keyword>
<dbReference type="OrthoDB" id="9854408at2"/>
<dbReference type="AlphaFoldDB" id="A0A077AVP0"/>
<proteinExistence type="predicted"/>
<evidence type="ECO:0000313" key="1">
    <source>
        <dbReference type="EMBL" id="AIK97217.1"/>
    </source>
</evidence>
<dbReference type="EMBL" id="CP008941">
    <property type="protein sequence ID" value="AIK97217.1"/>
    <property type="molecule type" value="Genomic_DNA"/>
</dbReference>